<comment type="caution">
    <text evidence="2">The sequence shown here is derived from an EMBL/GenBank/DDBJ whole genome shotgun (WGS) entry which is preliminary data.</text>
</comment>
<name>A0ABV5G780_9MICC</name>
<organism evidence="2 3">
    <name type="scientific">Citricoccus parietis</name>
    <dbReference type="NCBI Taxonomy" id="592307"/>
    <lineage>
        <taxon>Bacteria</taxon>
        <taxon>Bacillati</taxon>
        <taxon>Actinomycetota</taxon>
        <taxon>Actinomycetes</taxon>
        <taxon>Micrococcales</taxon>
        <taxon>Micrococcaceae</taxon>
        <taxon>Citricoccus</taxon>
    </lineage>
</organism>
<accession>A0ABV5G780</accession>
<dbReference type="EMBL" id="JBHMFI010000002">
    <property type="protein sequence ID" value="MFB9074804.1"/>
    <property type="molecule type" value="Genomic_DNA"/>
</dbReference>
<feature type="region of interest" description="Disordered" evidence="1">
    <location>
        <begin position="39"/>
        <end position="76"/>
    </location>
</feature>
<feature type="region of interest" description="Disordered" evidence="1">
    <location>
        <begin position="1"/>
        <end position="25"/>
    </location>
</feature>
<evidence type="ECO:0000256" key="1">
    <source>
        <dbReference type="SAM" id="MobiDB-lite"/>
    </source>
</evidence>
<keyword evidence="3" id="KW-1185">Reference proteome</keyword>
<feature type="compositionally biased region" description="Polar residues" evidence="1">
    <location>
        <begin position="45"/>
        <end position="57"/>
    </location>
</feature>
<dbReference type="Proteomes" id="UP001589575">
    <property type="component" value="Unassembled WGS sequence"/>
</dbReference>
<evidence type="ECO:0000313" key="3">
    <source>
        <dbReference type="Proteomes" id="UP001589575"/>
    </source>
</evidence>
<evidence type="ECO:0000313" key="2">
    <source>
        <dbReference type="EMBL" id="MFB9074804.1"/>
    </source>
</evidence>
<gene>
    <name evidence="2" type="ORF">ACFFX0_27885</name>
</gene>
<protein>
    <submittedName>
        <fullName evidence="2">Uncharacterized protein</fullName>
    </submittedName>
</protein>
<sequence>MTCPSPPTLWTGRHNGPRARPVRSPRSSCVARFWEPPWTVPAPPRTNTSTRPWTSCSLPARRSRAGCSARQRRMRT</sequence>
<proteinExistence type="predicted"/>
<reference evidence="2 3" key="1">
    <citation type="submission" date="2024-09" db="EMBL/GenBank/DDBJ databases">
        <authorList>
            <person name="Sun Q."/>
            <person name="Mori K."/>
        </authorList>
    </citation>
    <scope>NUCLEOTIDE SEQUENCE [LARGE SCALE GENOMIC DNA]</scope>
    <source>
        <strain evidence="2 3">CCM 7609</strain>
    </source>
</reference>